<sequence length="61" mass="7032">MQVVMQDFTGLKYEIGFLGATFFNTAEKQSTQSFVREALILVLTGRWVATEAQRVNKREFE</sequence>
<keyword evidence="2" id="KW-1185">Reference proteome</keyword>
<dbReference type="EMBL" id="QGGB01000001">
    <property type="protein sequence ID" value="PWN08250.1"/>
    <property type="molecule type" value="Genomic_DNA"/>
</dbReference>
<organism evidence="1 2">
    <name type="scientific">Rhodohalobacter mucosus</name>
    <dbReference type="NCBI Taxonomy" id="2079485"/>
    <lineage>
        <taxon>Bacteria</taxon>
        <taxon>Pseudomonadati</taxon>
        <taxon>Balneolota</taxon>
        <taxon>Balneolia</taxon>
        <taxon>Balneolales</taxon>
        <taxon>Balneolaceae</taxon>
        <taxon>Rhodohalobacter</taxon>
    </lineage>
</organism>
<gene>
    <name evidence="1" type="ORF">DDZ15_01045</name>
</gene>
<dbReference type="AlphaFoldDB" id="A0A316TUV5"/>
<accession>A0A316TUV5</accession>
<comment type="caution">
    <text evidence="1">The sequence shown here is derived from an EMBL/GenBank/DDBJ whole genome shotgun (WGS) entry which is preliminary data.</text>
</comment>
<dbReference type="Proteomes" id="UP000245533">
    <property type="component" value="Unassembled WGS sequence"/>
</dbReference>
<evidence type="ECO:0000313" key="1">
    <source>
        <dbReference type="EMBL" id="PWN08250.1"/>
    </source>
</evidence>
<name>A0A316TUV5_9BACT</name>
<proteinExistence type="predicted"/>
<evidence type="ECO:0000313" key="2">
    <source>
        <dbReference type="Proteomes" id="UP000245533"/>
    </source>
</evidence>
<protein>
    <submittedName>
        <fullName evidence="1">Uncharacterized protein</fullName>
    </submittedName>
</protein>
<reference evidence="1 2" key="1">
    <citation type="submission" date="2018-05" db="EMBL/GenBank/DDBJ databases">
        <title>Rhodohalobacter halophilus gen. nov., sp. nov., a moderately halophilic member of the family Balneolaceae.</title>
        <authorList>
            <person name="Liu Z.-W."/>
        </authorList>
    </citation>
    <scope>NUCLEOTIDE SEQUENCE [LARGE SCALE GENOMIC DNA]</scope>
    <source>
        <strain evidence="1 2">8A47</strain>
    </source>
</reference>